<evidence type="ECO:0000256" key="2">
    <source>
        <dbReference type="ARBA" id="ARBA00012387"/>
    </source>
</evidence>
<comment type="similarity">
    <text evidence="1">Belongs to the mannose-6-phosphate isomerase type 2 family.</text>
</comment>
<dbReference type="PANTHER" id="PTHR46390">
    <property type="entry name" value="MANNOSE-1-PHOSPHATE GUANYLYLTRANSFERASE"/>
    <property type="match status" value="1"/>
</dbReference>
<proteinExistence type="inferred from homology"/>
<dbReference type="GO" id="GO:0009298">
    <property type="term" value="P:GDP-mannose biosynthetic process"/>
    <property type="evidence" value="ECO:0007669"/>
    <property type="project" value="TreeGrafter"/>
</dbReference>
<dbReference type="Proteomes" id="UP000611640">
    <property type="component" value="Chromosome"/>
</dbReference>
<dbReference type="GO" id="GO:0005525">
    <property type="term" value="F:GTP binding"/>
    <property type="evidence" value="ECO:0007669"/>
    <property type="project" value="UniProtKB-KW"/>
</dbReference>
<dbReference type="InterPro" id="IPR049577">
    <property type="entry name" value="GMPP_N"/>
</dbReference>
<dbReference type="Pfam" id="PF00483">
    <property type="entry name" value="NTP_transferase"/>
    <property type="match status" value="1"/>
</dbReference>
<dbReference type="Pfam" id="PF22640">
    <property type="entry name" value="ManC_GMP_beta-helix"/>
    <property type="match status" value="1"/>
</dbReference>
<keyword evidence="3" id="KW-0808">Transferase</keyword>
<feature type="domain" description="MannoseP isomerase/GMP-like beta-helix" evidence="9">
    <location>
        <begin position="305"/>
        <end position="360"/>
    </location>
</feature>
<evidence type="ECO:0000256" key="1">
    <source>
        <dbReference type="ARBA" id="ARBA00006115"/>
    </source>
</evidence>
<evidence type="ECO:0000256" key="4">
    <source>
        <dbReference type="ARBA" id="ARBA00022695"/>
    </source>
</evidence>
<evidence type="ECO:0000256" key="7">
    <source>
        <dbReference type="ARBA" id="ARBA00047343"/>
    </source>
</evidence>
<evidence type="ECO:0000313" key="10">
    <source>
        <dbReference type="EMBL" id="BCJ37454.1"/>
    </source>
</evidence>
<evidence type="ECO:0000256" key="3">
    <source>
        <dbReference type="ARBA" id="ARBA00022679"/>
    </source>
</evidence>
<dbReference type="FunFam" id="3.90.550.10:FF:000046">
    <property type="entry name" value="Mannose-1-phosphate guanylyltransferase (GDP)"/>
    <property type="match status" value="1"/>
</dbReference>
<evidence type="ECO:0000256" key="5">
    <source>
        <dbReference type="ARBA" id="ARBA00022741"/>
    </source>
</evidence>
<keyword evidence="5" id="KW-0547">Nucleotide-binding</keyword>
<keyword evidence="11" id="KW-1185">Reference proteome</keyword>
<dbReference type="SUPFAM" id="SSF53448">
    <property type="entry name" value="Nucleotide-diphospho-sugar transferases"/>
    <property type="match status" value="1"/>
</dbReference>
<evidence type="ECO:0000259" key="8">
    <source>
        <dbReference type="Pfam" id="PF00483"/>
    </source>
</evidence>
<name>A0A7R7DTB1_9ACTN</name>
<accession>A0A7R7DTB1</accession>
<dbReference type="EMBL" id="AP023355">
    <property type="protein sequence ID" value="BCJ37454.1"/>
    <property type="molecule type" value="Genomic_DNA"/>
</dbReference>
<gene>
    <name evidence="10" type="ORF">Athai_49570</name>
</gene>
<comment type="catalytic activity">
    <reaction evidence="7">
        <text>alpha-D-mannose 1-phosphate + GTP + H(+) = GDP-alpha-D-mannose + diphosphate</text>
        <dbReference type="Rhea" id="RHEA:15229"/>
        <dbReference type="ChEBI" id="CHEBI:15378"/>
        <dbReference type="ChEBI" id="CHEBI:33019"/>
        <dbReference type="ChEBI" id="CHEBI:37565"/>
        <dbReference type="ChEBI" id="CHEBI:57527"/>
        <dbReference type="ChEBI" id="CHEBI:58409"/>
        <dbReference type="EC" id="2.7.7.13"/>
    </reaction>
</comment>
<feature type="domain" description="Nucleotidyl transferase" evidence="8">
    <location>
        <begin position="9"/>
        <end position="283"/>
    </location>
</feature>
<keyword evidence="6" id="KW-0342">GTP-binding</keyword>
<dbReference type="InterPro" id="IPR005835">
    <property type="entry name" value="NTP_transferase_dom"/>
</dbReference>
<dbReference type="AlphaFoldDB" id="A0A7R7DTB1"/>
<dbReference type="RefSeq" id="WP_203963663.1">
    <property type="nucleotide sequence ID" value="NZ_AP023355.1"/>
</dbReference>
<dbReference type="CDD" id="cd02509">
    <property type="entry name" value="GDP-M1P_Guanylyltransferase"/>
    <property type="match status" value="1"/>
</dbReference>
<reference evidence="10 11" key="1">
    <citation type="submission" date="2020-08" db="EMBL/GenBank/DDBJ databases">
        <title>Whole genome shotgun sequence of Actinocatenispora thailandica NBRC 105041.</title>
        <authorList>
            <person name="Komaki H."/>
            <person name="Tamura T."/>
        </authorList>
    </citation>
    <scope>NUCLEOTIDE SEQUENCE [LARGE SCALE GENOMIC DNA]</scope>
    <source>
        <strain evidence="10 11">NBRC 105041</strain>
    </source>
</reference>
<sequence>MTDEGGFYAVVPAGGSGTRLWPLSRAGRPKFLHHLTGSDRTLLQATIDRLAPFAPAERTYVVTGVAHAAGVSRQLPALPADNILVEPSPRESCAAIGLAAMVIARRDPTAVMGSFAADHLVRFTERFRSSVRDAIDTARAGYLTTIGITPTHPETGYGYLRCAETLGAGPGRLVGEFKEKPSHEVAVEYVESGKYLWNAGMFVWSVRAFLDELARQQPELHDGLSRVVASWDSPQREETIGEIWPTLPKISVDYAVMEGAARAGRVATVPGSFGWTDVGDFHTLGVVLPMDDDGNVVVRGEERGGEVLAIDAHDTVVVPRSGRLVAALGVHDLVVVDTADAVLVCPRNRAQDVKKLVDRLKERGERELI</sequence>
<evidence type="ECO:0000259" key="9">
    <source>
        <dbReference type="Pfam" id="PF22640"/>
    </source>
</evidence>
<keyword evidence="4" id="KW-0548">Nucleotidyltransferase</keyword>
<dbReference type="Gene3D" id="3.90.550.10">
    <property type="entry name" value="Spore Coat Polysaccharide Biosynthesis Protein SpsA, Chain A"/>
    <property type="match status" value="1"/>
</dbReference>
<evidence type="ECO:0000256" key="6">
    <source>
        <dbReference type="ARBA" id="ARBA00023134"/>
    </source>
</evidence>
<protein>
    <recommendedName>
        <fullName evidence="2">mannose-1-phosphate guanylyltransferase</fullName>
        <ecNumber evidence="2">2.7.7.13</ecNumber>
    </recommendedName>
</protein>
<dbReference type="InterPro" id="IPR051161">
    <property type="entry name" value="Mannose-6P_isomerase_type2"/>
</dbReference>
<dbReference type="GO" id="GO:0004475">
    <property type="term" value="F:mannose-1-phosphate guanylyltransferase (GTP) activity"/>
    <property type="evidence" value="ECO:0007669"/>
    <property type="project" value="UniProtKB-EC"/>
</dbReference>
<dbReference type="InterPro" id="IPR054566">
    <property type="entry name" value="ManC/GMP-like_b-helix"/>
</dbReference>
<dbReference type="SUPFAM" id="SSF159283">
    <property type="entry name" value="Guanosine diphospho-D-mannose pyrophosphorylase/mannose-6-phosphate isomerase linker domain"/>
    <property type="match status" value="1"/>
</dbReference>
<dbReference type="KEGG" id="atl:Athai_49570"/>
<dbReference type="PANTHER" id="PTHR46390:SF1">
    <property type="entry name" value="MANNOSE-1-PHOSPHATE GUANYLYLTRANSFERASE"/>
    <property type="match status" value="1"/>
</dbReference>
<organism evidence="10 11">
    <name type="scientific">Actinocatenispora thailandica</name>
    <dbReference type="NCBI Taxonomy" id="227318"/>
    <lineage>
        <taxon>Bacteria</taxon>
        <taxon>Bacillati</taxon>
        <taxon>Actinomycetota</taxon>
        <taxon>Actinomycetes</taxon>
        <taxon>Micromonosporales</taxon>
        <taxon>Micromonosporaceae</taxon>
        <taxon>Actinocatenispora</taxon>
    </lineage>
</organism>
<evidence type="ECO:0000313" key="11">
    <source>
        <dbReference type="Proteomes" id="UP000611640"/>
    </source>
</evidence>
<dbReference type="InterPro" id="IPR029044">
    <property type="entry name" value="Nucleotide-diphossugar_trans"/>
</dbReference>
<dbReference type="EC" id="2.7.7.13" evidence="2"/>